<dbReference type="PANTHER" id="PTHR35149">
    <property type="entry name" value="SLL5132 PROTEIN"/>
    <property type="match status" value="1"/>
</dbReference>
<gene>
    <name evidence="3" type="ORF">C7R54_10105</name>
</gene>
<reference evidence="3 4" key="1">
    <citation type="journal article" date="2017" name="Int. J. Syst. Evol. Microbiol.">
        <title>Achromobacter aloeverae sp. nov., isolated from the root of Aloe vera (L.) Burm.f.</title>
        <authorList>
            <person name="Kuncharoen N."/>
            <person name="Muramatsu Y."/>
            <person name="Shibata C."/>
            <person name="Kamakura Y."/>
            <person name="Nakagawa Y."/>
            <person name="Tanasupawat S."/>
        </authorList>
    </citation>
    <scope>NUCLEOTIDE SEQUENCE [LARGE SCALE GENOMIC DNA]</scope>
    <source>
        <strain evidence="3 4">AVA-1</strain>
    </source>
</reference>
<comment type="caution">
    <text evidence="3">The sequence shown here is derived from an EMBL/GenBank/DDBJ whole genome shotgun (WGS) entry which is preliminary data.</text>
</comment>
<dbReference type="InterPro" id="IPR004919">
    <property type="entry name" value="GmrSD_N"/>
</dbReference>
<dbReference type="RefSeq" id="WP_129150038.1">
    <property type="nucleotide sequence ID" value="NZ_JBHSDO010000013.1"/>
</dbReference>
<proteinExistence type="predicted"/>
<evidence type="ECO:0008006" key="5">
    <source>
        <dbReference type="Google" id="ProtNLM"/>
    </source>
</evidence>
<evidence type="ECO:0000313" key="3">
    <source>
        <dbReference type="EMBL" id="RXN91481.1"/>
    </source>
</evidence>
<keyword evidence="4" id="KW-1185">Reference proteome</keyword>
<dbReference type="Pfam" id="PF07510">
    <property type="entry name" value="GmrSD_C"/>
    <property type="match status" value="1"/>
</dbReference>
<evidence type="ECO:0000259" key="1">
    <source>
        <dbReference type="Pfam" id="PF03235"/>
    </source>
</evidence>
<dbReference type="Proteomes" id="UP000290849">
    <property type="component" value="Unassembled WGS sequence"/>
</dbReference>
<evidence type="ECO:0000259" key="2">
    <source>
        <dbReference type="Pfam" id="PF07510"/>
    </source>
</evidence>
<dbReference type="AlphaFoldDB" id="A0A4Q1HLY0"/>
<feature type="domain" description="GmrSD restriction endonucleases N-terminal" evidence="1">
    <location>
        <begin position="22"/>
        <end position="201"/>
    </location>
</feature>
<protein>
    <recommendedName>
        <fullName evidence="5">DUF262 domain-containing protein</fullName>
    </recommendedName>
</protein>
<dbReference type="InterPro" id="IPR011089">
    <property type="entry name" value="GmrSD_C"/>
</dbReference>
<dbReference type="Pfam" id="PF03235">
    <property type="entry name" value="GmrSD_N"/>
    <property type="match status" value="1"/>
</dbReference>
<dbReference type="EMBL" id="PYAL01000002">
    <property type="protein sequence ID" value="RXN91481.1"/>
    <property type="molecule type" value="Genomic_DNA"/>
</dbReference>
<dbReference type="PANTHER" id="PTHR35149:SF1">
    <property type="entry name" value="DUF5655 DOMAIN-CONTAINING PROTEIN"/>
    <property type="match status" value="1"/>
</dbReference>
<sequence length="650" mass="74860">MDSPQIEKWQAGTSQLFCVRDLLDTRFFIPAFQRPYDWRDSQIDEFIADIRNASRKGQPLFLGMTVVYMEAGRLGVIDGQQRLTTLMLAMAAVHKQAAVFQPSNAMNRLWLESRSVDDARIIELLLGDRPVQPETLSQNLLVKAYRRLGEKLSGEVAAAVIESCELIVYVAPQLEGATALFERINLRGRKVSQFDLVKNKLIEVVALVPERPERQALIDRITRSYDKLYRVICPRRKSSAGQDTALEELDADRLLRVHWILFDRENFDSSSRVLDVLVQRVEALKPEDLAGYILGYMDTLVLVAEHWARVVSPDMSKGHDPVEAALLDFARLNREAEWQPLLVAALLKMPKEADQVIRFCEIASFRDALAMRRANFRRSFKWRIARQLFHGELVDAAGASITTARELNHQLFWPRRQPTFWDRKEAEVLDSTGTAAVYDDWEFAASALHHADFYGSFGSFLKYFFWQYGIALGLGGKKKNRFHIDAQLPVFLSGNWDEFRATWDIEHIYPQKPDDRFLKDASQKERKAFRDYNQSMLPYLHTLGNLTLLPARENRKLKNVCFDEKWQAMREIVQVNFNELLGRVDYRGKLMSTPYWGAHNCRRRLEALDEFAAQRWGWTALEKLGVGPYDRRVDSALDSAEDDGTEDAES</sequence>
<name>A0A4Q1HLY0_9BURK</name>
<dbReference type="OrthoDB" id="3654724at2"/>
<feature type="domain" description="GmrSD restriction endonucleases C-terminal" evidence="2">
    <location>
        <begin position="451"/>
        <end position="571"/>
    </location>
</feature>
<evidence type="ECO:0000313" key="4">
    <source>
        <dbReference type="Proteomes" id="UP000290849"/>
    </source>
</evidence>
<accession>A0A4Q1HLY0</accession>
<organism evidence="3 4">
    <name type="scientific">Achromobacter aloeverae</name>
    <dbReference type="NCBI Taxonomy" id="1750518"/>
    <lineage>
        <taxon>Bacteria</taxon>
        <taxon>Pseudomonadati</taxon>
        <taxon>Pseudomonadota</taxon>
        <taxon>Betaproteobacteria</taxon>
        <taxon>Burkholderiales</taxon>
        <taxon>Alcaligenaceae</taxon>
        <taxon>Achromobacter</taxon>
    </lineage>
</organism>